<dbReference type="RefSeq" id="WP_289411431.1">
    <property type="nucleotide sequence ID" value="NZ_JAUCDY010000014.1"/>
</dbReference>
<evidence type="ECO:0000256" key="4">
    <source>
        <dbReference type="ARBA" id="ARBA00022967"/>
    </source>
</evidence>
<dbReference type="Gene3D" id="3.40.50.300">
    <property type="entry name" value="P-loop containing nucleotide triphosphate hydrolases"/>
    <property type="match status" value="1"/>
</dbReference>
<dbReference type="PROSITE" id="PS50893">
    <property type="entry name" value="ABC_TRANSPORTER_2"/>
    <property type="match status" value="1"/>
</dbReference>
<dbReference type="PANTHER" id="PTHR42794">
    <property type="entry name" value="HEMIN IMPORT ATP-BINDING PROTEIN HMUV"/>
    <property type="match status" value="1"/>
</dbReference>
<evidence type="ECO:0000313" key="8">
    <source>
        <dbReference type="Proteomes" id="UP001241056"/>
    </source>
</evidence>
<evidence type="ECO:0000256" key="5">
    <source>
        <dbReference type="ARBA" id="ARBA00037066"/>
    </source>
</evidence>
<sequence>MTIFLRAQQLCIGYKGQALGSAFDIQLTAGQVIALLGPNGSGKTTLLKTLLGLLAPVSGQIHLLDKTLSDWPAKLRAQHIGYVPQAVQSHFSFSVFEMVLMGRSAYLSAFNQPGANDQSIALECLEQLQITHLATRSFAELSGGEQQLVMLARALAQQPKILILDEPTASLDFANQILVLEHINQLRAQGLAILISTHQPEHALQSADYLALFKQGTLTKTGTVTELGTADNIAWLYDLSVEQVEQQLFLHPR</sequence>
<comment type="caution">
    <text evidence="7">The sequence shown here is derived from an EMBL/GenBank/DDBJ whole genome shotgun (WGS) entry which is preliminary data.</text>
</comment>
<dbReference type="InterPro" id="IPR003593">
    <property type="entry name" value="AAA+_ATPase"/>
</dbReference>
<evidence type="ECO:0000259" key="6">
    <source>
        <dbReference type="PROSITE" id="PS50893"/>
    </source>
</evidence>
<proteinExistence type="predicted"/>
<dbReference type="GO" id="GO:0005524">
    <property type="term" value="F:ATP binding"/>
    <property type="evidence" value="ECO:0007669"/>
    <property type="project" value="UniProtKB-KW"/>
</dbReference>
<keyword evidence="8" id="KW-1185">Reference proteome</keyword>
<dbReference type="PANTHER" id="PTHR42794:SF1">
    <property type="entry name" value="HEMIN IMPORT ATP-BINDING PROTEIN HMUV"/>
    <property type="match status" value="1"/>
</dbReference>
<dbReference type="SUPFAM" id="SSF52540">
    <property type="entry name" value="P-loop containing nucleoside triphosphate hydrolases"/>
    <property type="match status" value="1"/>
</dbReference>
<feature type="domain" description="ABC transporter" evidence="6">
    <location>
        <begin position="5"/>
        <end position="240"/>
    </location>
</feature>
<protein>
    <submittedName>
        <fullName evidence="7">ABC transporter ATP-binding protein</fullName>
    </submittedName>
</protein>
<dbReference type="InterPro" id="IPR017871">
    <property type="entry name" value="ABC_transporter-like_CS"/>
</dbReference>
<dbReference type="CDD" id="cd03214">
    <property type="entry name" value="ABC_Iron-Siderophores_B12_Hemin"/>
    <property type="match status" value="1"/>
</dbReference>
<name>A0ABT7SR28_9GAMM</name>
<dbReference type="Proteomes" id="UP001241056">
    <property type="component" value="Unassembled WGS sequence"/>
</dbReference>
<comment type="function">
    <text evidence="5">Part of the ABC transporter complex HmuTUV involved in hemin import. Responsible for energy coupling to the transport system.</text>
</comment>
<dbReference type="PROSITE" id="PS00211">
    <property type="entry name" value="ABC_TRANSPORTER_1"/>
    <property type="match status" value="1"/>
</dbReference>
<gene>
    <name evidence="7" type="ORF">QEZ41_10280</name>
</gene>
<dbReference type="EMBL" id="JAUCDY010000014">
    <property type="protein sequence ID" value="MDM7858653.1"/>
    <property type="molecule type" value="Genomic_DNA"/>
</dbReference>
<dbReference type="Pfam" id="PF00005">
    <property type="entry name" value="ABC_tran"/>
    <property type="match status" value="1"/>
</dbReference>
<dbReference type="SMART" id="SM00382">
    <property type="entry name" value="AAA"/>
    <property type="match status" value="1"/>
</dbReference>
<keyword evidence="2" id="KW-0547">Nucleotide-binding</keyword>
<keyword evidence="1" id="KW-0813">Transport</keyword>
<evidence type="ECO:0000256" key="2">
    <source>
        <dbReference type="ARBA" id="ARBA00022741"/>
    </source>
</evidence>
<reference evidence="7 8" key="1">
    <citation type="submission" date="2023-06" db="EMBL/GenBank/DDBJ databases">
        <title>Thiopseudomonas sp. CY1220 draft genome sequence.</title>
        <authorList>
            <person name="Zhao G."/>
            <person name="An M."/>
        </authorList>
    </citation>
    <scope>NUCLEOTIDE SEQUENCE [LARGE SCALE GENOMIC DNA]</scope>
    <source>
        <strain evidence="7 8">CY1220</strain>
    </source>
</reference>
<dbReference type="InterPro" id="IPR003439">
    <property type="entry name" value="ABC_transporter-like_ATP-bd"/>
</dbReference>
<keyword evidence="3 7" id="KW-0067">ATP-binding</keyword>
<dbReference type="InterPro" id="IPR027417">
    <property type="entry name" value="P-loop_NTPase"/>
</dbReference>
<organism evidence="7 8">
    <name type="scientific">Thiopseudomonas acetoxidans</name>
    <dbReference type="NCBI Taxonomy" id="3041622"/>
    <lineage>
        <taxon>Bacteria</taxon>
        <taxon>Pseudomonadati</taxon>
        <taxon>Pseudomonadota</taxon>
        <taxon>Gammaproteobacteria</taxon>
        <taxon>Pseudomonadales</taxon>
        <taxon>Pseudomonadaceae</taxon>
        <taxon>Thiopseudomonas</taxon>
    </lineage>
</organism>
<evidence type="ECO:0000313" key="7">
    <source>
        <dbReference type="EMBL" id="MDM7858653.1"/>
    </source>
</evidence>
<evidence type="ECO:0000256" key="3">
    <source>
        <dbReference type="ARBA" id="ARBA00022840"/>
    </source>
</evidence>
<accession>A0ABT7SR28</accession>
<keyword evidence="4" id="KW-1278">Translocase</keyword>
<evidence type="ECO:0000256" key="1">
    <source>
        <dbReference type="ARBA" id="ARBA00022448"/>
    </source>
</evidence>